<gene>
    <name evidence="1" type="ORF">DBT_0908</name>
</gene>
<dbReference type="Proteomes" id="UP000093080">
    <property type="component" value="Unassembled WGS sequence"/>
</dbReference>
<keyword evidence="2" id="KW-1185">Reference proteome</keyword>
<keyword evidence="1" id="KW-0282">Flagellum</keyword>
<evidence type="ECO:0000313" key="2">
    <source>
        <dbReference type="Proteomes" id="UP000093080"/>
    </source>
</evidence>
<protein>
    <submittedName>
        <fullName evidence="1">Flagellar protein FlgN</fullName>
    </submittedName>
</protein>
<keyword evidence="1" id="KW-0969">Cilium</keyword>
<dbReference type="RefSeq" id="WP_067616792.1">
    <property type="nucleotide sequence ID" value="NZ_MAGO01000004.1"/>
</dbReference>
<evidence type="ECO:0000313" key="1">
    <source>
        <dbReference type="EMBL" id="OCC15557.1"/>
    </source>
</evidence>
<keyword evidence="1" id="KW-0966">Cell projection</keyword>
<organism evidence="1 2">
    <name type="scientific">Dissulfuribacter thermophilus</name>
    <dbReference type="NCBI Taxonomy" id="1156395"/>
    <lineage>
        <taxon>Bacteria</taxon>
        <taxon>Pseudomonadati</taxon>
        <taxon>Thermodesulfobacteriota</taxon>
        <taxon>Dissulfuribacteria</taxon>
        <taxon>Dissulfuribacterales</taxon>
        <taxon>Dissulfuribacteraceae</taxon>
        <taxon>Dissulfuribacter</taxon>
    </lineage>
</organism>
<sequence>MKRLPRLSHTFWAYLNGLTSDIDRLLEVLEKERISLLERQFSAIYSYAKEKENLVKKVKNGEDRLLKTVTQILTKMGVSPKNPSIFDEFKNILDFNDFLRFEKWFLDYTHKKKEVQLKNQRNLNWAKSGLAQTIELSKILMKYPRNCNTDGAAGQCLYNSRGQIREGLK</sequence>
<name>A0A1B9F6J0_9BACT</name>
<dbReference type="EMBL" id="MAGO01000004">
    <property type="protein sequence ID" value="OCC15557.1"/>
    <property type="molecule type" value="Genomic_DNA"/>
</dbReference>
<dbReference type="GO" id="GO:0044780">
    <property type="term" value="P:bacterial-type flagellum assembly"/>
    <property type="evidence" value="ECO:0007669"/>
    <property type="project" value="InterPro"/>
</dbReference>
<dbReference type="STRING" id="1156395.DBT_0908"/>
<reference evidence="1 2" key="1">
    <citation type="submission" date="2016-06" db="EMBL/GenBank/DDBJ databases">
        <title>Respiratory ammonification of nitrate coupled to the oxidation of elemental sulfur in deep-sea autotrophic thermophilic bacteria.</title>
        <authorList>
            <person name="Slobodkina G.B."/>
            <person name="Mardanov A.V."/>
            <person name="Ravin N.V."/>
            <person name="Frolova A.A."/>
            <person name="Viryasiv M.B."/>
            <person name="Chernyh N.A."/>
            <person name="Bonch-Osmolovskaya E.A."/>
            <person name="Slobodkin A.I."/>
        </authorList>
    </citation>
    <scope>NUCLEOTIDE SEQUENCE [LARGE SCALE GENOMIC DNA]</scope>
    <source>
        <strain evidence="1 2">S69</strain>
    </source>
</reference>
<dbReference type="InterPro" id="IPR036679">
    <property type="entry name" value="FlgN-like_sf"/>
</dbReference>
<proteinExistence type="predicted"/>
<accession>A0A1B9F6J0</accession>
<dbReference type="Gene3D" id="1.20.58.300">
    <property type="entry name" value="FlgN-like"/>
    <property type="match status" value="1"/>
</dbReference>
<dbReference type="SUPFAM" id="SSF140566">
    <property type="entry name" value="FlgN-like"/>
    <property type="match status" value="1"/>
</dbReference>
<dbReference type="AlphaFoldDB" id="A0A1B9F6J0"/>
<comment type="caution">
    <text evidence="1">The sequence shown here is derived from an EMBL/GenBank/DDBJ whole genome shotgun (WGS) entry which is preliminary data.</text>
</comment>